<dbReference type="PIRSF" id="PIRSF021774">
    <property type="entry name" value="UCP021774"/>
    <property type="match status" value="1"/>
</dbReference>
<keyword evidence="5" id="KW-1185">Reference proteome</keyword>
<dbReference type="PANTHER" id="PTHR38342">
    <property type="entry name" value="SLR5037 PROTEIN"/>
    <property type="match status" value="1"/>
</dbReference>
<feature type="domain" description="DUF302" evidence="1">
    <location>
        <begin position="34"/>
        <end position="97"/>
    </location>
</feature>
<dbReference type="Pfam" id="PF03625">
    <property type="entry name" value="DUF302"/>
    <property type="match status" value="1"/>
</dbReference>
<evidence type="ECO:0000313" key="4">
    <source>
        <dbReference type="Proteomes" id="UP000051276"/>
    </source>
</evidence>
<comment type="caution">
    <text evidence="3">The sequence shown here is derived from an EMBL/GenBank/DDBJ whole genome shotgun (WGS) entry which is preliminary data.</text>
</comment>
<sequence>MYEFHTELDLPFDEAVERVKATLMEEHLGIVSEVDVQAILKAKIDKAIPNYRIFGACNPKLADRIISEEPNAGTLLPCNFIMRESETGQVVVSFMDPVAVLGLAESDAAKSVAEEAKAKLERVVAKLKG</sequence>
<dbReference type="InterPro" id="IPR005180">
    <property type="entry name" value="DUF302"/>
</dbReference>
<dbReference type="STRING" id="54398.Ga0074115_10944"/>
<dbReference type="PATRIC" id="fig|54398.3.peg.1480"/>
<dbReference type="EMBL" id="LMXI01000388">
    <property type="protein sequence ID" value="KRT58229.1"/>
    <property type="molecule type" value="Genomic_DNA"/>
</dbReference>
<dbReference type="PANTHER" id="PTHR38342:SF1">
    <property type="entry name" value="SLR5037 PROTEIN"/>
    <property type="match status" value="1"/>
</dbReference>
<organism evidence="3 4">
    <name type="scientific">endosymbiont of Ridgeia piscesae</name>
    <dbReference type="NCBI Taxonomy" id="54398"/>
    <lineage>
        <taxon>Bacteria</taxon>
        <taxon>Pseudomonadati</taxon>
        <taxon>Pseudomonadota</taxon>
        <taxon>Gammaproteobacteria</taxon>
        <taxon>sulfur-oxidizing symbionts</taxon>
    </lineage>
</organism>
<dbReference type="AlphaFoldDB" id="A0A0T5Z6W2"/>
<dbReference type="OrthoDB" id="9791067at2"/>
<evidence type="ECO:0000313" key="5">
    <source>
        <dbReference type="Proteomes" id="UP000051634"/>
    </source>
</evidence>
<evidence type="ECO:0000313" key="3">
    <source>
        <dbReference type="EMBL" id="KRT58229.1"/>
    </source>
</evidence>
<dbReference type="InterPro" id="IPR035923">
    <property type="entry name" value="TT1751-like_sf"/>
</dbReference>
<dbReference type="Proteomes" id="UP000051276">
    <property type="component" value="Unassembled WGS sequence"/>
</dbReference>
<evidence type="ECO:0000259" key="1">
    <source>
        <dbReference type="Pfam" id="PF03625"/>
    </source>
</evidence>
<dbReference type="Proteomes" id="UP000051634">
    <property type="component" value="Unassembled WGS sequence"/>
</dbReference>
<dbReference type="CDD" id="cd14797">
    <property type="entry name" value="DUF302"/>
    <property type="match status" value="1"/>
</dbReference>
<dbReference type="SUPFAM" id="SSF103247">
    <property type="entry name" value="TT1751-like"/>
    <property type="match status" value="1"/>
</dbReference>
<accession>A0A0T5Z6W2</accession>
<dbReference type="Gene3D" id="3.30.310.70">
    <property type="entry name" value="TT1751-like domain"/>
    <property type="match status" value="1"/>
</dbReference>
<dbReference type="EMBL" id="LDXT01000088">
    <property type="protein sequence ID" value="KRT54739.1"/>
    <property type="molecule type" value="Genomic_DNA"/>
</dbReference>
<dbReference type="InterPro" id="IPR016796">
    <property type="entry name" value="UCP021774"/>
</dbReference>
<reference evidence="4 5" key="1">
    <citation type="submission" date="2015-11" db="EMBL/GenBank/DDBJ databases">
        <title>The genome of Candidatus Endoriftia persephone in Ridgeia piscesae and population structure of the North Eastern Pacific vestimentiferan symbionts.</title>
        <authorList>
            <person name="Perez M."/>
            <person name="Juniper K.S."/>
        </authorList>
    </citation>
    <scope>NUCLEOTIDE SEQUENCE [LARGE SCALE GENOMIC DNA]</scope>
    <source>
        <strain evidence="3">Ind10</strain>
        <strain evidence="2">Ind11</strain>
    </source>
</reference>
<evidence type="ECO:0000313" key="2">
    <source>
        <dbReference type="EMBL" id="KRT54739.1"/>
    </source>
</evidence>
<dbReference type="RefSeq" id="WP_006475529.1">
    <property type="nucleotide sequence ID" value="NZ_KQ556974.1"/>
</dbReference>
<name>A0A0T5Z6W2_9GAMM</name>
<gene>
    <name evidence="2" type="ORF">Ga0074115_10944</name>
    <name evidence="3" type="ORF">Ga0076813_13069</name>
</gene>
<proteinExistence type="predicted"/>
<protein>
    <submittedName>
        <fullName evidence="3">Uncharacterized conserved protein, DUF302 family</fullName>
    </submittedName>
</protein>